<dbReference type="Pfam" id="PF04168">
    <property type="entry name" value="Alpha-E"/>
    <property type="match status" value="1"/>
</dbReference>
<reference evidence="2" key="1">
    <citation type="submission" date="2022-10" db="EMBL/GenBank/DDBJ databases">
        <title>Comparative genomics and taxonomic characterization of three novel marine species of genus Reichenbachiella exhibiting antioxidant and polysaccharide degradation activities.</title>
        <authorList>
            <person name="Muhammad N."/>
            <person name="Lee Y.-J."/>
            <person name="Ko J."/>
            <person name="Kim S.-G."/>
        </authorList>
    </citation>
    <scope>NUCLEOTIDE SEQUENCE</scope>
    <source>
        <strain evidence="2">Wsw4-B4</strain>
    </source>
</reference>
<evidence type="ECO:0000259" key="1">
    <source>
        <dbReference type="Pfam" id="PF04168"/>
    </source>
</evidence>
<feature type="domain" description="DUF403" evidence="1">
    <location>
        <begin position="9"/>
        <end position="320"/>
    </location>
</feature>
<dbReference type="InterPro" id="IPR007296">
    <property type="entry name" value="DUF403"/>
</dbReference>
<proteinExistence type="predicted"/>
<evidence type="ECO:0000313" key="3">
    <source>
        <dbReference type="Proteomes" id="UP001062165"/>
    </source>
</evidence>
<gene>
    <name evidence="2" type="ORF">N7E81_14790</name>
</gene>
<dbReference type="EMBL" id="CP106735">
    <property type="protein sequence ID" value="UXX78626.1"/>
    <property type="molecule type" value="Genomic_DNA"/>
</dbReference>
<dbReference type="Proteomes" id="UP001062165">
    <property type="component" value="Chromosome"/>
</dbReference>
<keyword evidence="3" id="KW-1185">Reference proteome</keyword>
<protein>
    <submittedName>
        <fullName evidence="2">Alpha-E domain-containing protein</fullName>
    </submittedName>
</protein>
<accession>A0ABY6CXH7</accession>
<dbReference type="InterPro" id="IPR051680">
    <property type="entry name" value="ATP-dep_Glu-Cys_Ligase-2"/>
</dbReference>
<dbReference type="RefSeq" id="WP_263050371.1">
    <property type="nucleotide sequence ID" value="NZ_CP106735.1"/>
</dbReference>
<name>A0ABY6CXH7_9BACT</name>
<dbReference type="PANTHER" id="PTHR34595">
    <property type="entry name" value="BLR5612 PROTEIN"/>
    <property type="match status" value="1"/>
</dbReference>
<evidence type="ECO:0000313" key="2">
    <source>
        <dbReference type="EMBL" id="UXX78626.1"/>
    </source>
</evidence>
<organism evidence="2 3">
    <name type="scientific">Reichenbachiella carrageenanivorans</name>
    <dbReference type="NCBI Taxonomy" id="2979869"/>
    <lineage>
        <taxon>Bacteria</taxon>
        <taxon>Pseudomonadati</taxon>
        <taxon>Bacteroidota</taxon>
        <taxon>Cytophagia</taxon>
        <taxon>Cytophagales</taxon>
        <taxon>Reichenbachiellaceae</taxon>
        <taxon>Reichenbachiella</taxon>
    </lineage>
</organism>
<sequence length="324" mass="38334">MGYRIKTILARHASSFYWLGRYQERAEFLARYLQVKYFSTMDSNMIEYRDLTMRSISYMATGIPPQEEGLKETDIIWNVAINPQSTTSILYYLKEVRENTKGVRNLISNELWESVNKNFHFANNFNSDYLKSRGLYEFTHGVQENSDSFHAKLDSTLLHDNVWAFVKMGIYLERIYQTTRGLMNTFIDIRALRGEHENLTVENHQWLMMLNAMEATDMTRKLFKTSVQQSNSCQFLIFNLEFPRSIAHGFSKINELLCKINDTQDFNHLAKDSLQFKSAKIASQMRYSDYCEIENGVEKYLEYIMSQVFIFNDLIHKEFFDYKK</sequence>
<dbReference type="PANTHER" id="PTHR34595:SF7">
    <property type="entry name" value="SLL1039 PROTEIN"/>
    <property type="match status" value="1"/>
</dbReference>